<gene>
    <name evidence="1" type="ORF">N5C10_10275</name>
</gene>
<organism evidence="1 2">
    <name type="scientific">Acinetobacter johnsonii</name>
    <dbReference type="NCBI Taxonomy" id="40214"/>
    <lineage>
        <taxon>Bacteria</taxon>
        <taxon>Pseudomonadati</taxon>
        <taxon>Pseudomonadota</taxon>
        <taxon>Gammaproteobacteria</taxon>
        <taxon>Moraxellales</taxon>
        <taxon>Moraxellaceae</taxon>
        <taxon>Acinetobacter</taxon>
    </lineage>
</organism>
<reference evidence="1" key="1">
    <citation type="submission" date="2022-09" db="EMBL/GenBank/DDBJ databases">
        <title>Intensive care unit water sources are persistently colonized with multi-drug resistant bacteria and are the site of extensive horizontal gene transfer of antibiotic resistance genes.</title>
        <authorList>
            <person name="Diorio-Toth L."/>
        </authorList>
    </citation>
    <scope>NUCLEOTIDE SEQUENCE</scope>
    <source>
        <strain evidence="1">GD03920</strain>
    </source>
</reference>
<dbReference type="Pfam" id="PF13148">
    <property type="entry name" value="DUF3987"/>
    <property type="match status" value="1"/>
</dbReference>
<protein>
    <submittedName>
        <fullName evidence="1">YfjI family protein</fullName>
    </submittedName>
</protein>
<dbReference type="EMBL" id="JAOCBE010000001">
    <property type="protein sequence ID" value="MDH0969622.1"/>
    <property type="molecule type" value="Genomic_DNA"/>
</dbReference>
<dbReference type="InterPro" id="IPR025048">
    <property type="entry name" value="DUF3987"/>
</dbReference>
<dbReference type="Proteomes" id="UP001159915">
    <property type="component" value="Unassembled WGS sequence"/>
</dbReference>
<comment type="caution">
    <text evidence="1">The sequence shown here is derived from an EMBL/GenBank/DDBJ whole genome shotgun (WGS) entry which is preliminary data.</text>
</comment>
<sequence length="704" mass="79739">MNNAKYSSYIENCTKKIESGSNLAINFNLQYGVVPNDFFEAFIDIDDYPPVKGLAVSPLTDINSNITGLLFVDIANNKEFIIGGGLLILNRNKLTNQKVLIVEDKYAAFKFSVTKYPVFFLKKADKEYVGKIQSKWPNINVVVSCHEQSDLRRRLNTLNVRIIGLSEPVNPFSDPKELQDEIDFCLANTSLKRWATPKDIEAVLPSVKALTKAMLPSDLSDYVYDEANRADNMSPDFVAVCTIVSLCSVIGAKVCIKPKKKDDWSVIPNLWGGIVAPPSSKKTPAFNAGTRPLDQLILNARQSYKRKEYEYDINHMVSESIEKNLKDKLKDAIKKGDEGTQHEIKQQLLDFTESKDHRPILKRYKTNDASPEALAELERANPNGILVCRDELVGLLSSLDGSGADAGRSFYLEGWNGNRSYEFDRIMRGSGFIENHCLSILGGIQPDKLINYLEPSIKGNANDGLLQRFQLLVYPDINKWEYKDEYPNREVRNSIYSLFKALDELTAEDLVQMGAYPIDEVNYRPYFKFTEEAQAAFIEWTSYLHNEVIPNEEHSIIGQHLEKYAKLMPALALTFHLIDCIQIGLVGLVSLRCVEMAIEWCDYLESHARRIYGLVLQSSTIRAATLSQKFLKLAEDNDWVLNGFSAREIQRKNWKGLTTPESVSDALDILVGNDWLAVEEIESTTRGGRPSKRYWINPKTYENS</sequence>
<evidence type="ECO:0000313" key="2">
    <source>
        <dbReference type="Proteomes" id="UP001159915"/>
    </source>
</evidence>
<evidence type="ECO:0000313" key="1">
    <source>
        <dbReference type="EMBL" id="MDH0969622.1"/>
    </source>
</evidence>
<accession>A0AA42MTP5</accession>
<dbReference type="AlphaFoldDB" id="A0AA42MTP5"/>
<proteinExistence type="predicted"/>
<name>A0AA42MTP5_ACIJO</name>
<dbReference type="RefSeq" id="WP_279670282.1">
    <property type="nucleotide sequence ID" value="NZ_JAOCBE010000001.1"/>
</dbReference>